<protein>
    <submittedName>
        <fullName evidence="2">C-type lectin domain-containing protein</fullName>
    </submittedName>
</protein>
<proteinExistence type="predicted"/>
<reference evidence="2" key="1">
    <citation type="submission" date="2022-11" db="UniProtKB">
        <authorList>
            <consortium name="WormBaseParasite"/>
        </authorList>
    </citation>
    <scope>IDENTIFICATION</scope>
</reference>
<dbReference type="WBParaSite" id="ACRNAN_Path_476.g1793.t1">
    <property type="protein sequence ID" value="ACRNAN_Path_476.g1793.t1"/>
    <property type="gene ID" value="ACRNAN_Path_476.g1793"/>
</dbReference>
<evidence type="ECO:0000313" key="2">
    <source>
        <dbReference type="WBParaSite" id="ACRNAN_Path_476.g1793.t1"/>
    </source>
</evidence>
<dbReference type="InterPro" id="IPR016187">
    <property type="entry name" value="CTDL_fold"/>
</dbReference>
<sequence>MAKRTSKEAIIWMDLSQKLCTCQLVPQTNIVGYWIGLVCNETNGAGASAVCTWPDGTAYNYQNWANGGPDSATGVLLAQTIIVWYPCGIVKPGTIMEILSLLESLVKRNVYHQQRQLLLPRQLRLLLHV</sequence>
<dbReference type="Proteomes" id="UP000887540">
    <property type="component" value="Unplaced"/>
</dbReference>
<dbReference type="InterPro" id="IPR016186">
    <property type="entry name" value="C-type_lectin-like/link_sf"/>
</dbReference>
<dbReference type="SUPFAM" id="SSF56436">
    <property type="entry name" value="C-type lectin-like"/>
    <property type="match status" value="1"/>
</dbReference>
<dbReference type="Gene3D" id="3.10.100.10">
    <property type="entry name" value="Mannose-Binding Protein A, subunit A"/>
    <property type="match status" value="1"/>
</dbReference>
<dbReference type="CDD" id="cd00037">
    <property type="entry name" value="CLECT"/>
    <property type="match status" value="1"/>
</dbReference>
<keyword evidence="1" id="KW-1185">Reference proteome</keyword>
<evidence type="ECO:0000313" key="1">
    <source>
        <dbReference type="Proteomes" id="UP000887540"/>
    </source>
</evidence>
<accession>A0A914C7I3</accession>
<organism evidence="1 2">
    <name type="scientific">Acrobeloides nanus</name>
    <dbReference type="NCBI Taxonomy" id="290746"/>
    <lineage>
        <taxon>Eukaryota</taxon>
        <taxon>Metazoa</taxon>
        <taxon>Ecdysozoa</taxon>
        <taxon>Nematoda</taxon>
        <taxon>Chromadorea</taxon>
        <taxon>Rhabditida</taxon>
        <taxon>Tylenchina</taxon>
        <taxon>Cephalobomorpha</taxon>
        <taxon>Cephaloboidea</taxon>
        <taxon>Cephalobidae</taxon>
        <taxon>Acrobeloides</taxon>
    </lineage>
</organism>
<dbReference type="AlphaFoldDB" id="A0A914C7I3"/>
<name>A0A914C7I3_9BILA</name>